<name>A0A7M1UUG9_9CREN</name>
<evidence type="ECO:0000313" key="1">
    <source>
        <dbReference type="EMBL" id="QOR94654.1"/>
    </source>
</evidence>
<dbReference type="GeneID" id="59454070"/>
<evidence type="ECO:0000313" key="2">
    <source>
        <dbReference type="Proteomes" id="UP000593766"/>
    </source>
</evidence>
<dbReference type="KEGG" id="tcs:IMZ38_01590"/>
<protein>
    <submittedName>
        <fullName evidence="1">Uncharacterized protein</fullName>
    </submittedName>
</protein>
<reference evidence="1 2" key="1">
    <citation type="submission" date="2020-10" db="EMBL/GenBank/DDBJ databases">
        <title>Complete genome sequence of Thermosphaera aggregans strain 3507.</title>
        <authorList>
            <person name="Zayulina K.S."/>
            <person name="Elcheninov A.G."/>
            <person name="Toshchakov S.V."/>
            <person name="Kublanov I.V."/>
            <person name="Kochetkova T.V."/>
        </authorList>
    </citation>
    <scope>NUCLEOTIDE SEQUENCE [LARGE SCALE GENOMIC DNA]</scope>
    <source>
        <strain evidence="1 2">3507</strain>
    </source>
</reference>
<dbReference type="Proteomes" id="UP000593766">
    <property type="component" value="Chromosome"/>
</dbReference>
<dbReference type="RefSeq" id="WP_193436451.1">
    <property type="nucleotide sequence ID" value="NZ_CP063144.1"/>
</dbReference>
<gene>
    <name evidence="1" type="ORF">IMZ38_01590</name>
</gene>
<sequence length="45" mass="5323">MYKLRTPLPDPKPGKNWVKHGYCSYIDKLVDVSRYISDLKIKLEN</sequence>
<proteinExistence type="predicted"/>
<keyword evidence="2" id="KW-1185">Reference proteome</keyword>
<dbReference type="EMBL" id="CP063144">
    <property type="protein sequence ID" value="QOR94654.1"/>
    <property type="molecule type" value="Genomic_DNA"/>
</dbReference>
<organism evidence="1 2">
    <name type="scientific">Thermosphaera chiliense</name>
    <dbReference type="NCBI Taxonomy" id="3402707"/>
    <lineage>
        <taxon>Archaea</taxon>
        <taxon>Thermoproteota</taxon>
        <taxon>Thermoprotei</taxon>
        <taxon>Desulfurococcales</taxon>
        <taxon>Desulfurococcaceae</taxon>
        <taxon>Thermosphaera</taxon>
    </lineage>
</organism>
<accession>A0A7M1UUG9</accession>
<dbReference type="AlphaFoldDB" id="A0A7M1UUG9"/>